<keyword evidence="4 12" id="KW-0645">Protease</keyword>
<protein>
    <recommendedName>
        <fullName evidence="12">Aminopeptidase</fullName>
        <ecNumber evidence="12">3.4.11.-</ecNumber>
    </recommendedName>
</protein>
<feature type="binding site" evidence="10">
    <location>
        <position position="340"/>
    </location>
    <ligand>
        <name>Zn(2+)</name>
        <dbReference type="ChEBI" id="CHEBI:29105"/>
        <note>catalytic</note>
    </ligand>
</feature>
<evidence type="ECO:0000256" key="1">
    <source>
        <dbReference type="ARBA" id="ARBA00000098"/>
    </source>
</evidence>
<evidence type="ECO:0000256" key="7">
    <source>
        <dbReference type="ARBA" id="ARBA00022833"/>
    </source>
</evidence>
<dbReference type="Gene3D" id="2.60.40.1730">
    <property type="entry name" value="tricorn interacting facor f3 domain"/>
    <property type="match status" value="1"/>
</dbReference>
<feature type="chain" id="PRO_5020475448" description="Aminopeptidase" evidence="13">
    <location>
        <begin position="23"/>
        <end position="890"/>
    </location>
</feature>
<dbReference type="EMBL" id="SHMC01000008">
    <property type="protein sequence ID" value="TAA21609.1"/>
    <property type="molecule type" value="Genomic_DNA"/>
</dbReference>
<evidence type="ECO:0000256" key="4">
    <source>
        <dbReference type="ARBA" id="ARBA00022670"/>
    </source>
</evidence>
<dbReference type="SUPFAM" id="SSF55486">
    <property type="entry name" value="Metalloproteases ('zincins'), catalytic domain"/>
    <property type="match status" value="1"/>
</dbReference>
<dbReference type="Gene3D" id="1.10.390.10">
    <property type="entry name" value="Neutral Protease Domain 2"/>
    <property type="match status" value="1"/>
</dbReference>
<proteinExistence type="inferred from homology"/>
<dbReference type="PANTHER" id="PTHR11533">
    <property type="entry name" value="PROTEASE M1 ZINC METALLOPROTEASE"/>
    <property type="match status" value="1"/>
</dbReference>
<evidence type="ECO:0000256" key="3">
    <source>
        <dbReference type="ARBA" id="ARBA00022438"/>
    </source>
</evidence>
<dbReference type="InterPro" id="IPR042097">
    <property type="entry name" value="Aminopeptidase_N-like_N_sf"/>
</dbReference>
<evidence type="ECO:0000256" key="6">
    <source>
        <dbReference type="ARBA" id="ARBA00022801"/>
    </source>
</evidence>
<dbReference type="Gene3D" id="2.60.40.1910">
    <property type="match status" value="1"/>
</dbReference>
<accession>A0A4Q8L627</accession>
<dbReference type="Pfam" id="PF01433">
    <property type="entry name" value="Peptidase_M1"/>
    <property type="match status" value="1"/>
</dbReference>
<comment type="cofactor">
    <cofactor evidence="10 12">
        <name>Zn(2+)</name>
        <dbReference type="ChEBI" id="CHEBI:29105"/>
    </cofactor>
    <text evidence="10 12">Binds 1 zinc ion per subunit.</text>
</comment>
<evidence type="ECO:0000256" key="2">
    <source>
        <dbReference type="ARBA" id="ARBA00010136"/>
    </source>
</evidence>
<dbReference type="SUPFAM" id="SSF63737">
    <property type="entry name" value="Leukotriene A4 hydrolase N-terminal domain"/>
    <property type="match status" value="1"/>
</dbReference>
<dbReference type="EC" id="3.4.11.-" evidence="12"/>
<dbReference type="InterPro" id="IPR001930">
    <property type="entry name" value="Peptidase_M1"/>
</dbReference>
<evidence type="ECO:0000259" key="14">
    <source>
        <dbReference type="Pfam" id="PF01433"/>
    </source>
</evidence>
<organism evidence="17 18">
    <name type="scientific">Pseudoxanthomonas winnipegensis</name>
    <dbReference type="NCBI Taxonomy" id="2480810"/>
    <lineage>
        <taxon>Bacteria</taxon>
        <taxon>Pseudomonadati</taxon>
        <taxon>Pseudomonadota</taxon>
        <taxon>Gammaproteobacteria</taxon>
        <taxon>Lysobacterales</taxon>
        <taxon>Lysobacteraceae</taxon>
        <taxon>Pseudoxanthomonas</taxon>
    </lineage>
</organism>
<evidence type="ECO:0000256" key="5">
    <source>
        <dbReference type="ARBA" id="ARBA00022723"/>
    </source>
</evidence>
<feature type="site" description="Transition state stabilizer" evidence="11">
    <location>
        <position position="426"/>
    </location>
</feature>
<gene>
    <name evidence="17" type="ORF">EA660_16765</name>
</gene>
<dbReference type="InterPro" id="IPR050344">
    <property type="entry name" value="Peptidase_M1_aminopeptidases"/>
</dbReference>
<evidence type="ECO:0000259" key="15">
    <source>
        <dbReference type="Pfam" id="PF11838"/>
    </source>
</evidence>
<dbReference type="OrthoDB" id="100605at2"/>
<feature type="domain" description="ERAP1-like C-terminal" evidence="15">
    <location>
        <begin position="561"/>
        <end position="869"/>
    </location>
</feature>
<dbReference type="InterPro" id="IPR045357">
    <property type="entry name" value="Aminopeptidase_N-like_N"/>
</dbReference>
<evidence type="ECO:0000256" key="13">
    <source>
        <dbReference type="SAM" id="SignalP"/>
    </source>
</evidence>
<evidence type="ECO:0000256" key="12">
    <source>
        <dbReference type="RuleBase" id="RU364040"/>
    </source>
</evidence>
<evidence type="ECO:0000256" key="10">
    <source>
        <dbReference type="PIRSR" id="PIRSR634016-3"/>
    </source>
</evidence>
<sequence length="890" mass="96497">MRKTLVTAITLALAGTSLAASAQSTPATPAAQVADSAAQVTTQLPRTARPSHYAVQITPHADKMTFDGKVRIDVQVLEPTRTLVLQAANLTFGTSTLSAGKGKPLTAKVSTDADAQTASFAFDKALAPGKYVLSIDYSGIINTQANGLFALDYATADGQKRALYTQFENSDARRFIPSWDEPDFKATFDLAVTVPAAQMAVSNMPVASSKDAGNGMKQVVFATTPKMSTYLLFFGLGDFDRATLAGPNGTEIGVIAQKGKVDQAKFALESGRDVLKEYNAYFGVDYPLPKLDNIAAPGQSQFFSAMENWGAIFTFEYSLLLDPAVSNVNDEQRVFTTAAHEIAHQWFGDLVTMAWWDDLWLNEGFATWMEGRTTAKLHPEWDIDKTEAAYTSRGAMGRDAYATTHPVVQHVATVEQASQAFDGITYGKGSAVIGMLEDYVGSDNWRSGVRSYIKAHAYGNAVTDELWREVDKAAPGKDFIQVAHDFTLQPGVPLIKANAVCASNSTTVTLEQGEFTLDRPNKTPLRWNVPVTLRGADGKETRVLVQDGSARVTLPGCQQPVVINAGQKGYYRTLYAPAMFQALSAKFSTLPVVDQLGVIMDAGALSSVGLQRVADQLDLTAKVPLDASPDLWLQVAGVLGGVDGLFDGDAKQQAAWRKYAIARLSPKFQQLGWDNRAGDPARVKQLRSSLIGVLSNMGDAQVIAEARRRFAAFQADPKSLSPDLRRTVLGIVARNADAATWDTLHAMAKKETSSMVRDQYYSLLAYAKDPVLAQRALDMALTDEPGATNAASMIGAVSQEHADLAFDFAVSHREKVDTLVDSTSRARYYPGLGSSADDLKMVDKIKAYADKYIAPTSRRAAETVMTSIQTRVKLQAERRPQVVAWLKQQK</sequence>
<dbReference type="GO" id="GO:0043171">
    <property type="term" value="P:peptide catabolic process"/>
    <property type="evidence" value="ECO:0007669"/>
    <property type="project" value="TreeGrafter"/>
</dbReference>
<comment type="catalytic activity">
    <reaction evidence="1">
        <text>Release of an N-terminal amino acid, Xaa-|-Yaa- from a peptide, amide or arylamide. Xaa is preferably Ala, but may be most amino acids including Pro (slow action). When a terminal hydrophobic residue is followed by a prolyl residue, the two may be released as an intact Xaa-Pro dipeptide.</text>
        <dbReference type="EC" id="3.4.11.2"/>
    </reaction>
</comment>
<dbReference type="CDD" id="cd09601">
    <property type="entry name" value="M1_APN-Q_like"/>
    <property type="match status" value="1"/>
</dbReference>
<evidence type="ECO:0000256" key="8">
    <source>
        <dbReference type="ARBA" id="ARBA00023049"/>
    </source>
</evidence>
<dbReference type="RefSeq" id="WP_130552613.1">
    <property type="nucleotide sequence ID" value="NZ_SHMC01000008.1"/>
</dbReference>
<dbReference type="GO" id="GO:0016020">
    <property type="term" value="C:membrane"/>
    <property type="evidence" value="ECO:0007669"/>
    <property type="project" value="TreeGrafter"/>
</dbReference>
<keyword evidence="7 10" id="KW-0862">Zinc</keyword>
<keyword evidence="13" id="KW-0732">Signal</keyword>
<feature type="active site" description="Proton acceptor" evidence="9">
    <location>
        <position position="341"/>
    </location>
</feature>
<keyword evidence="5 10" id="KW-0479">Metal-binding</keyword>
<dbReference type="GO" id="GO:0008270">
    <property type="term" value="F:zinc ion binding"/>
    <property type="evidence" value="ECO:0007669"/>
    <property type="project" value="UniProtKB-UniRule"/>
</dbReference>
<dbReference type="GO" id="GO:0016285">
    <property type="term" value="F:alanyl aminopeptidase activity"/>
    <property type="evidence" value="ECO:0007669"/>
    <property type="project" value="UniProtKB-EC"/>
</dbReference>
<dbReference type="InterPro" id="IPR034016">
    <property type="entry name" value="M1_APN-typ"/>
</dbReference>
<dbReference type="Gene3D" id="1.25.50.20">
    <property type="match status" value="1"/>
</dbReference>
<name>A0A4Q8L627_9GAMM</name>
<feature type="domain" description="Aminopeptidase N-like N-terminal" evidence="16">
    <location>
        <begin position="50"/>
        <end position="231"/>
    </location>
</feature>
<reference evidence="17 18" key="1">
    <citation type="submission" date="2019-02" db="EMBL/GenBank/DDBJ databases">
        <title>WGS of Pseudoxanthomonas species novum from clinical isolates.</title>
        <authorList>
            <person name="Bernier A.-M."/>
            <person name="Bernard K."/>
            <person name="Vachon A."/>
        </authorList>
    </citation>
    <scope>NUCLEOTIDE SEQUENCE [LARGE SCALE GENOMIC DNA]</scope>
    <source>
        <strain evidence="17 18">NML171200</strain>
    </source>
</reference>
<keyword evidence="8 12" id="KW-0482">Metalloprotease</keyword>
<feature type="binding site" evidence="10">
    <location>
        <position position="363"/>
    </location>
    <ligand>
        <name>Zn(2+)</name>
        <dbReference type="ChEBI" id="CHEBI:29105"/>
        <note>catalytic</note>
    </ligand>
</feature>
<dbReference type="GO" id="GO:0042277">
    <property type="term" value="F:peptide binding"/>
    <property type="evidence" value="ECO:0007669"/>
    <property type="project" value="TreeGrafter"/>
</dbReference>
<evidence type="ECO:0000259" key="16">
    <source>
        <dbReference type="Pfam" id="PF17900"/>
    </source>
</evidence>
<dbReference type="InterPro" id="IPR024571">
    <property type="entry name" value="ERAP1-like_C_dom"/>
</dbReference>
<evidence type="ECO:0000313" key="17">
    <source>
        <dbReference type="EMBL" id="TAA21609.1"/>
    </source>
</evidence>
<dbReference type="InterPro" id="IPR014782">
    <property type="entry name" value="Peptidase_M1_dom"/>
</dbReference>
<evidence type="ECO:0000256" key="11">
    <source>
        <dbReference type="PIRSR" id="PIRSR634016-4"/>
    </source>
</evidence>
<dbReference type="FunFam" id="1.10.390.10:FF:000006">
    <property type="entry name" value="Puromycin-sensitive aminopeptidase"/>
    <property type="match status" value="1"/>
</dbReference>
<feature type="signal peptide" evidence="13">
    <location>
        <begin position="1"/>
        <end position="22"/>
    </location>
</feature>
<dbReference type="PANTHER" id="PTHR11533:SF174">
    <property type="entry name" value="PUROMYCIN-SENSITIVE AMINOPEPTIDASE-RELATED"/>
    <property type="match status" value="1"/>
</dbReference>
<feature type="binding site" evidence="10">
    <location>
        <position position="344"/>
    </location>
    <ligand>
        <name>Zn(2+)</name>
        <dbReference type="ChEBI" id="CHEBI:29105"/>
        <note>catalytic</note>
    </ligand>
</feature>
<feature type="domain" description="Peptidase M1 membrane alanine aminopeptidase" evidence="14">
    <location>
        <begin position="266"/>
        <end position="474"/>
    </location>
</feature>
<dbReference type="GO" id="GO:0070006">
    <property type="term" value="F:metalloaminopeptidase activity"/>
    <property type="evidence" value="ECO:0007669"/>
    <property type="project" value="TreeGrafter"/>
</dbReference>
<dbReference type="InterPro" id="IPR027268">
    <property type="entry name" value="Peptidase_M4/M1_CTD_sf"/>
</dbReference>
<comment type="caution">
    <text evidence="17">The sequence shown here is derived from an EMBL/GenBank/DDBJ whole genome shotgun (WGS) entry which is preliminary data.</text>
</comment>
<dbReference type="AlphaFoldDB" id="A0A4Q8L627"/>
<evidence type="ECO:0000313" key="18">
    <source>
        <dbReference type="Proteomes" id="UP000292627"/>
    </source>
</evidence>
<dbReference type="GO" id="GO:0005615">
    <property type="term" value="C:extracellular space"/>
    <property type="evidence" value="ECO:0007669"/>
    <property type="project" value="TreeGrafter"/>
</dbReference>
<keyword evidence="3 12" id="KW-0031">Aminopeptidase</keyword>
<dbReference type="PRINTS" id="PR00756">
    <property type="entry name" value="ALADIPTASE"/>
</dbReference>
<dbReference type="GO" id="GO:0005737">
    <property type="term" value="C:cytoplasm"/>
    <property type="evidence" value="ECO:0007669"/>
    <property type="project" value="TreeGrafter"/>
</dbReference>
<evidence type="ECO:0000256" key="9">
    <source>
        <dbReference type="PIRSR" id="PIRSR634016-1"/>
    </source>
</evidence>
<dbReference type="Pfam" id="PF17900">
    <property type="entry name" value="Peptidase_M1_N"/>
    <property type="match status" value="1"/>
</dbReference>
<dbReference type="Pfam" id="PF11838">
    <property type="entry name" value="ERAP1_C"/>
    <property type="match status" value="1"/>
</dbReference>
<comment type="similarity">
    <text evidence="2 12">Belongs to the peptidase M1 family.</text>
</comment>
<dbReference type="GO" id="GO:0006508">
    <property type="term" value="P:proteolysis"/>
    <property type="evidence" value="ECO:0007669"/>
    <property type="project" value="UniProtKB-KW"/>
</dbReference>
<keyword evidence="6 12" id="KW-0378">Hydrolase</keyword>
<dbReference type="Proteomes" id="UP000292627">
    <property type="component" value="Unassembled WGS sequence"/>
</dbReference>